<evidence type="ECO:0000313" key="15">
    <source>
        <dbReference type="Proteomes" id="UP001287356"/>
    </source>
</evidence>
<dbReference type="Pfam" id="PF04145">
    <property type="entry name" value="Ctr"/>
    <property type="match status" value="2"/>
</dbReference>
<keyword evidence="5 12" id="KW-1133">Transmembrane helix</keyword>
<dbReference type="PROSITE" id="PS00463">
    <property type="entry name" value="ZN2_CY6_FUNGAL_1"/>
    <property type="match status" value="1"/>
</dbReference>
<reference evidence="14" key="2">
    <citation type="submission" date="2023-06" db="EMBL/GenBank/DDBJ databases">
        <authorList>
            <consortium name="Lawrence Berkeley National Laboratory"/>
            <person name="Haridas S."/>
            <person name="Hensen N."/>
            <person name="Bonometti L."/>
            <person name="Westerberg I."/>
            <person name="Brannstrom I.O."/>
            <person name="Guillou S."/>
            <person name="Cros-Aarteil S."/>
            <person name="Calhoun S."/>
            <person name="Kuo A."/>
            <person name="Mondo S."/>
            <person name="Pangilinan J."/>
            <person name="Riley R."/>
            <person name="Labutti K."/>
            <person name="Andreopoulos B."/>
            <person name="Lipzen A."/>
            <person name="Chen C."/>
            <person name="Yanf M."/>
            <person name="Daum C."/>
            <person name="Ng V."/>
            <person name="Clum A."/>
            <person name="Steindorff A."/>
            <person name="Ohm R."/>
            <person name="Martin F."/>
            <person name="Silar P."/>
            <person name="Natvig D."/>
            <person name="Lalanne C."/>
            <person name="Gautier V."/>
            <person name="Ament-Velasquez S.L."/>
            <person name="Kruys A."/>
            <person name="Hutchinson M.I."/>
            <person name="Powell A.J."/>
            <person name="Barry K."/>
            <person name="Miller A.N."/>
            <person name="Grigoriev I.V."/>
            <person name="Debuchy R."/>
            <person name="Gladieux P."/>
            <person name="Thoren M.H."/>
            <person name="Johannesson H."/>
        </authorList>
    </citation>
    <scope>NUCLEOTIDE SEQUENCE</scope>
    <source>
        <strain evidence="14">CBS 958.72</strain>
    </source>
</reference>
<keyword evidence="10" id="KW-0539">Nucleus</keyword>
<evidence type="ECO:0000256" key="9">
    <source>
        <dbReference type="ARBA" id="ARBA00023163"/>
    </source>
</evidence>
<dbReference type="SMART" id="SM00066">
    <property type="entry name" value="GAL4"/>
    <property type="match status" value="1"/>
</dbReference>
<keyword evidence="7" id="KW-0238">DNA-binding</keyword>
<evidence type="ECO:0000313" key="14">
    <source>
        <dbReference type="EMBL" id="KAK3382580.1"/>
    </source>
</evidence>
<dbReference type="Proteomes" id="UP001287356">
    <property type="component" value="Unassembled WGS sequence"/>
</dbReference>
<dbReference type="GO" id="GO:0005375">
    <property type="term" value="F:copper ion transmembrane transporter activity"/>
    <property type="evidence" value="ECO:0007669"/>
    <property type="project" value="InterPro"/>
</dbReference>
<evidence type="ECO:0000256" key="7">
    <source>
        <dbReference type="ARBA" id="ARBA00023125"/>
    </source>
</evidence>
<evidence type="ECO:0000256" key="11">
    <source>
        <dbReference type="SAM" id="MobiDB-lite"/>
    </source>
</evidence>
<evidence type="ECO:0000256" key="12">
    <source>
        <dbReference type="SAM" id="Phobius"/>
    </source>
</evidence>
<dbReference type="GO" id="GO:0008270">
    <property type="term" value="F:zinc ion binding"/>
    <property type="evidence" value="ECO:0007669"/>
    <property type="project" value="InterPro"/>
</dbReference>
<dbReference type="PROSITE" id="PS50048">
    <property type="entry name" value="ZN2_CY6_FUNGAL_2"/>
    <property type="match status" value="1"/>
</dbReference>
<feature type="region of interest" description="Disordered" evidence="11">
    <location>
        <begin position="308"/>
        <end position="351"/>
    </location>
</feature>
<gene>
    <name evidence="14" type="ORF">B0T24DRAFT_587326</name>
</gene>
<evidence type="ECO:0000256" key="6">
    <source>
        <dbReference type="ARBA" id="ARBA00023015"/>
    </source>
</evidence>
<proteinExistence type="predicted"/>
<dbReference type="InterPro" id="IPR007274">
    <property type="entry name" value="Cop_transporter"/>
</dbReference>
<protein>
    <submittedName>
        <fullName evidence="14">Fungal-specific transcription factor domain-containing protein</fullName>
    </submittedName>
</protein>
<keyword evidence="9" id="KW-0804">Transcription</keyword>
<evidence type="ECO:0000256" key="8">
    <source>
        <dbReference type="ARBA" id="ARBA00023136"/>
    </source>
</evidence>
<dbReference type="Gene3D" id="4.10.240.10">
    <property type="entry name" value="Zn(2)-C6 fungal-type DNA-binding domain"/>
    <property type="match status" value="1"/>
</dbReference>
<sequence length="835" mass="92866">MSTVQEIPRPEPSILPYRPRQCRNAENVYDTCFLSSHWHVTTTAIFAGTCIGVILLTLSLELLRFLARAWDRKIIERQGPNSQPNIWRQLVRAFLFTLQVINAYLLIMLAMYFNVFIFLCIILGSFISFFLFRWDPFPGHAAAQHVDIEEVLVECLGTVALATMEFSEGCWTCRLRRKKCDELRPLCGGCALLEIDCLYCDEKPEWMDGGERQKEKADQLKVEVKRKANQRRERRYLYGLEMGLEALDVSQLDDSDNQPSTAPESVRASLPPPNTATAAAAASSSSSSSSSAAAAAAAATVVAAPLSSVSPGTLHSGSESGSRRPDSSPSFPSAMTPSTSANSDSSVAGLSPPRDECWTSMPFNDTDLHGLMLYLDHVFPFLFPFYRPPLLDSGRGWLLVMLNRNKSLLHTALSLASYFFNVVLSHVTGLHESCREHNGRELQRQQDLALQELRRDMNDTVSRGVKGYLAETTQVMASVIQLLSFEVAIANTGNWVMHLEAATELYNEMVKHHGTAVDGEVSNFCFTYMLVQLGSKPFMHTPKNHPWSPDQASLRFFTACLLFFDTIASTALEQPPRLLYLHTSLLTEPDEETRRLMSEAEKEYHLPHIDLLEFLGLRNWVVISIAEIAALDASKKEAKKAGSLSMTQLVVRATAIEQSLRNNIQILSSKPCDGPQFALYPTNSLSDDPIVQFAIFGDLYSPQVLDMTSAISGIWAQAALTYLNVVVSGWQPASPEIRTSVTLTIQMLRSLKSPSYLRSVVWPFTVTGCMAAPEEEQAFRDMVAAMGPLQLFGSVREALAIMEKVWANRVQIEENADQWDLAACLRVLGRPALLV</sequence>
<dbReference type="PANTHER" id="PTHR37534">
    <property type="entry name" value="TRANSCRIPTIONAL ACTIVATOR PROTEIN UGA3"/>
    <property type="match status" value="1"/>
</dbReference>
<dbReference type="GO" id="GO:0005634">
    <property type="term" value="C:nucleus"/>
    <property type="evidence" value="ECO:0007669"/>
    <property type="project" value="UniProtKB-SubCell"/>
</dbReference>
<dbReference type="Pfam" id="PF00172">
    <property type="entry name" value="Zn_clus"/>
    <property type="match status" value="1"/>
</dbReference>
<keyword evidence="4" id="KW-0862">Zinc</keyword>
<dbReference type="SUPFAM" id="SSF57701">
    <property type="entry name" value="Zn2/Cys6 DNA-binding domain"/>
    <property type="match status" value="1"/>
</dbReference>
<dbReference type="InterPro" id="IPR021858">
    <property type="entry name" value="Fun_TF"/>
</dbReference>
<comment type="subcellular location">
    <subcellularLocation>
        <location evidence="2">Membrane</location>
    </subcellularLocation>
    <subcellularLocation>
        <location evidence="1">Nucleus</location>
    </subcellularLocation>
</comment>
<organism evidence="14 15">
    <name type="scientific">Lasiosphaeria ovina</name>
    <dbReference type="NCBI Taxonomy" id="92902"/>
    <lineage>
        <taxon>Eukaryota</taxon>
        <taxon>Fungi</taxon>
        <taxon>Dikarya</taxon>
        <taxon>Ascomycota</taxon>
        <taxon>Pezizomycotina</taxon>
        <taxon>Sordariomycetes</taxon>
        <taxon>Sordariomycetidae</taxon>
        <taxon>Sordariales</taxon>
        <taxon>Lasiosphaeriaceae</taxon>
        <taxon>Lasiosphaeria</taxon>
    </lineage>
</organism>
<keyword evidence="6" id="KW-0805">Transcription regulation</keyword>
<dbReference type="PANTHER" id="PTHR37534:SF20">
    <property type="entry name" value="PRO1A C6 ZINK-FINGER PROTEIN"/>
    <property type="match status" value="1"/>
</dbReference>
<evidence type="ECO:0000259" key="13">
    <source>
        <dbReference type="PROSITE" id="PS50048"/>
    </source>
</evidence>
<feature type="transmembrane region" description="Helical" evidence="12">
    <location>
        <begin position="111"/>
        <end position="132"/>
    </location>
</feature>
<feature type="compositionally biased region" description="Low complexity" evidence="11">
    <location>
        <begin position="275"/>
        <end position="285"/>
    </location>
</feature>
<dbReference type="InterPro" id="IPR001138">
    <property type="entry name" value="Zn2Cys6_DnaBD"/>
</dbReference>
<keyword evidence="8 12" id="KW-0472">Membrane</keyword>
<evidence type="ECO:0000256" key="2">
    <source>
        <dbReference type="ARBA" id="ARBA00004370"/>
    </source>
</evidence>
<evidence type="ECO:0000256" key="5">
    <source>
        <dbReference type="ARBA" id="ARBA00022989"/>
    </source>
</evidence>
<dbReference type="EMBL" id="JAULSN010000001">
    <property type="protein sequence ID" value="KAK3382580.1"/>
    <property type="molecule type" value="Genomic_DNA"/>
</dbReference>
<dbReference type="GO" id="GO:0016020">
    <property type="term" value="C:membrane"/>
    <property type="evidence" value="ECO:0007669"/>
    <property type="project" value="UniProtKB-SubCell"/>
</dbReference>
<dbReference type="GO" id="GO:0000981">
    <property type="term" value="F:DNA-binding transcription factor activity, RNA polymerase II-specific"/>
    <property type="evidence" value="ECO:0007669"/>
    <property type="project" value="InterPro"/>
</dbReference>
<dbReference type="InterPro" id="IPR036864">
    <property type="entry name" value="Zn2-C6_fun-type_DNA-bd_sf"/>
</dbReference>
<evidence type="ECO:0000256" key="10">
    <source>
        <dbReference type="ARBA" id="ARBA00023242"/>
    </source>
</evidence>
<keyword evidence="3 12" id="KW-0812">Transmembrane</keyword>
<evidence type="ECO:0000256" key="3">
    <source>
        <dbReference type="ARBA" id="ARBA00022692"/>
    </source>
</evidence>
<feature type="compositionally biased region" description="Polar residues" evidence="11">
    <location>
        <begin position="335"/>
        <end position="348"/>
    </location>
</feature>
<dbReference type="CDD" id="cd00067">
    <property type="entry name" value="GAL4"/>
    <property type="match status" value="1"/>
</dbReference>
<feature type="region of interest" description="Disordered" evidence="11">
    <location>
        <begin position="252"/>
        <end position="285"/>
    </location>
</feature>
<comment type="caution">
    <text evidence="14">The sequence shown here is derived from an EMBL/GenBank/DDBJ whole genome shotgun (WGS) entry which is preliminary data.</text>
</comment>
<dbReference type="Pfam" id="PF11951">
    <property type="entry name" value="Fungal_trans_2"/>
    <property type="match status" value="1"/>
</dbReference>
<name>A0AAE0NJF6_9PEZI</name>
<feature type="compositionally biased region" description="Low complexity" evidence="11">
    <location>
        <begin position="308"/>
        <end position="320"/>
    </location>
</feature>
<evidence type="ECO:0000256" key="4">
    <source>
        <dbReference type="ARBA" id="ARBA00022833"/>
    </source>
</evidence>
<keyword evidence="15" id="KW-1185">Reference proteome</keyword>
<feature type="domain" description="Zn(2)-C6 fungal-type" evidence="13">
    <location>
        <begin position="169"/>
        <end position="199"/>
    </location>
</feature>
<dbReference type="GO" id="GO:0003677">
    <property type="term" value="F:DNA binding"/>
    <property type="evidence" value="ECO:0007669"/>
    <property type="project" value="UniProtKB-KW"/>
</dbReference>
<dbReference type="AlphaFoldDB" id="A0AAE0NJF6"/>
<evidence type="ECO:0000256" key="1">
    <source>
        <dbReference type="ARBA" id="ARBA00004123"/>
    </source>
</evidence>
<accession>A0AAE0NJF6</accession>
<reference evidence="14" key="1">
    <citation type="journal article" date="2023" name="Mol. Phylogenet. Evol.">
        <title>Genome-scale phylogeny and comparative genomics of the fungal order Sordariales.</title>
        <authorList>
            <person name="Hensen N."/>
            <person name="Bonometti L."/>
            <person name="Westerberg I."/>
            <person name="Brannstrom I.O."/>
            <person name="Guillou S."/>
            <person name="Cros-Aarteil S."/>
            <person name="Calhoun S."/>
            <person name="Haridas S."/>
            <person name="Kuo A."/>
            <person name="Mondo S."/>
            <person name="Pangilinan J."/>
            <person name="Riley R."/>
            <person name="LaButti K."/>
            <person name="Andreopoulos B."/>
            <person name="Lipzen A."/>
            <person name="Chen C."/>
            <person name="Yan M."/>
            <person name="Daum C."/>
            <person name="Ng V."/>
            <person name="Clum A."/>
            <person name="Steindorff A."/>
            <person name="Ohm R.A."/>
            <person name="Martin F."/>
            <person name="Silar P."/>
            <person name="Natvig D.O."/>
            <person name="Lalanne C."/>
            <person name="Gautier V."/>
            <person name="Ament-Velasquez S.L."/>
            <person name="Kruys A."/>
            <person name="Hutchinson M.I."/>
            <person name="Powell A.J."/>
            <person name="Barry K."/>
            <person name="Miller A.N."/>
            <person name="Grigoriev I.V."/>
            <person name="Debuchy R."/>
            <person name="Gladieux P."/>
            <person name="Hiltunen Thoren M."/>
            <person name="Johannesson H."/>
        </authorList>
    </citation>
    <scope>NUCLEOTIDE SEQUENCE</scope>
    <source>
        <strain evidence="14">CBS 958.72</strain>
    </source>
</reference>
<feature type="transmembrane region" description="Helical" evidence="12">
    <location>
        <begin position="44"/>
        <end position="66"/>
    </location>
</feature>